<dbReference type="Proteomes" id="UP000182584">
    <property type="component" value="Unassembled WGS sequence"/>
</dbReference>
<dbReference type="InterPro" id="IPR027417">
    <property type="entry name" value="P-loop_NTPase"/>
</dbReference>
<dbReference type="PANTHER" id="PTHR34704:SF1">
    <property type="entry name" value="ATPASE"/>
    <property type="match status" value="1"/>
</dbReference>
<evidence type="ECO:0000313" key="2">
    <source>
        <dbReference type="EMBL" id="SER14279.1"/>
    </source>
</evidence>
<dbReference type="Gene3D" id="3.40.50.300">
    <property type="entry name" value="P-loop containing nucleotide triphosphate hydrolases"/>
    <property type="match status" value="1"/>
</dbReference>
<reference evidence="2 3" key="1">
    <citation type="submission" date="2016-10" db="EMBL/GenBank/DDBJ databases">
        <authorList>
            <person name="de Groot N.N."/>
        </authorList>
    </citation>
    <scope>NUCLEOTIDE SEQUENCE [LARGE SCALE GENOMIC DNA]</scope>
    <source>
        <strain evidence="2 3">AR40</strain>
    </source>
</reference>
<dbReference type="GO" id="GO:0005524">
    <property type="term" value="F:ATP binding"/>
    <property type="evidence" value="ECO:0007669"/>
    <property type="project" value="InterPro"/>
</dbReference>
<organism evidence="2 3">
    <name type="scientific">Butyrivibrio fibrisolvens</name>
    <dbReference type="NCBI Taxonomy" id="831"/>
    <lineage>
        <taxon>Bacteria</taxon>
        <taxon>Bacillati</taxon>
        <taxon>Bacillota</taxon>
        <taxon>Clostridia</taxon>
        <taxon>Lachnospirales</taxon>
        <taxon>Lachnospiraceae</taxon>
        <taxon>Butyrivibrio</taxon>
    </lineage>
</organism>
<dbReference type="RefSeq" id="WP_027219038.1">
    <property type="nucleotide sequence ID" value="NZ_FOGJ01000002.1"/>
</dbReference>
<sequence length="478" mass="55451">MIGREKEVAELLELYENNKAELVAVYGRRRVGKTFLVDETFRNKITFRHAGLSPIESNESNNSQPLKKQLEAFYYSLITHGMKKDHCPKDWLEAFFMLEMYLQSIDNGTRQVVFLDELPWMDTPRSGFITGFEAFWNGWACHRNIMVIISGSANSWMENELINNHGGLYGRVTYEIKLSPFTLKESELLFKEQGINLSRYDIVQSYMIFGGIPFYLNYFRRGNSLAQNVDELFFAKGAKLSQEFDRLFSSIFTNPNMAKTIVKILSNRSKGYTRKEIISESGYSDGGTLSKSLNALLASDFVIKYVPFGYGKREEHYKLVDPFCAFFLKFVEKKDSIMNGFWQQNIDAQPIVTWRGYAFENVCFNHISEIKRTLGISGISSTESAWTKTGDDERGTQIDLLIIRKDNVVNMCEMKFYSDKFTVDKEYDKILRHRQTVLYEKIPKKSTIHNTLITTYGIKDNEYKWSFEKVITLDDLFA</sequence>
<dbReference type="SUPFAM" id="SSF52540">
    <property type="entry name" value="P-loop containing nucleoside triphosphate hydrolases"/>
    <property type="match status" value="1"/>
</dbReference>
<protein>
    <recommendedName>
        <fullName evidence="1">ATPase domain-containing protein</fullName>
    </recommendedName>
</protein>
<dbReference type="Pfam" id="PF01637">
    <property type="entry name" value="ATPase_2"/>
    <property type="match status" value="1"/>
</dbReference>
<dbReference type="InterPro" id="IPR011579">
    <property type="entry name" value="ATPase_dom"/>
</dbReference>
<name>A0A1H9LSM4_BUTFI</name>
<dbReference type="AlphaFoldDB" id="A0A1H9LSM4"/>
<evidence type="ECO:0000313" key="3">
    <source>
        <dbReference type="Proteomes" id="UP000182584"/>
    </source>
</evidence>
<dbReference type="EMBL" id="FOGJ01000002">
    <property type="protein sequence ID" value="SER14279.1"/>
    <property type="molecule type" value="Genomic_DNA"/>
</dbReference>
<gene>
    <name evidence="2" type="ORF">SAMN04487884_102170</name>
</gene>
<feature type="domain" description="ATPase" evidence="1">
    <location>
        <begin position="4"/>
        <end position="218"/>
    </location>
</feature>
<proteinExistence type="predicted"/>
<dbReference type="PANTHER" id="PTHR34704">
    <property type="entry name" value="ATPASE"/>
    <property type="match status" value="1"/>
</dbReference>
<evidence type="ECO:0000259" key="1">
    <source>
        <dbReference type="Pfam" id="PF01637"/>
    </source>
</evidence>
<accession>A0A1H9LSM4</accession>